<gene>
    <name evidence="1" type="ORF">D9757_008458</name>
</gene>
<organism evidence="1 2">
    <name type="scientific">Collybiopsis confluens</name>
    <dbReference type="NCBI Taxonomy" id="2823264"/>
    <lineage>
        <taxon>Eukaryota</taxon>
        <taxon>Fungi</taxon>
        <taxon>Dikarya</taxon>
        <taxon>Basidiomycota</taxon>
        <taxon>Agaricomycotina</taxon>
        <taxon>Agaricomycetes</taxon>
        <taxon>Agaricomycetidae</taxon>
        <taxon>Agaricales</taxon>
        <taxon>Marasmiineae</taxon>
        <taxon>Omphalotaceae</taxon>
        <taxon>Collybiopsis</taxon>
    </lineage>
</organism>
<proteinExistence type="predicted"/>
<reference evidence="1 2" key="1">
    <citation type="journal article" date="2020" name="ISME J.">
        <title>Uncovering the hidden diversity of litter-decomposition mechanisms in mushroom-forming fungi.</title>
        <authorList>
            <person name="Floudas D."/>
            <person name="Bentzer J."/>
            <person name="Ahren D."/>
            <person name="Johansson T."/>
            <person name="Persson P."/>
            <person name="Tunlid A."/>
        </authorList>
    </citation>
    <scope>NUCLEOTIDE SEQUENCE [LARGE SCALE GENOMIC DNA]</scope>
    <source>
        <strain evidence="1 2">CBS 406.79</strain>
    </source>
</reference>
<dbReference type="CDD" id="cd22191">
    <property type="entry name" value="DPBB_RlpA_EXP_N-like"/>
    <property type="match status" value="1"/>
</dbReference>
<sequence>MGGTWFRPGMGNCGQENNSNDPIVAIPKSLYDENNGSNCGQAKSLMVEQRTAVLVVESMIWTFKLGSPDDV</sequence>
<protein>
    <submittedName>
        <fullName evidence="1">Uncharacterized protein</fullName>
    </submittedName>
</protein>
<dbReference type="OrthoDB" id="406505at2759"/>
<dbReference type="InterPro" id="IPR036908">
    <property type="entry name" value="RlpA-like_sf"/>
</dbReference>
<comment type="caution">
    <text evidence="1">The sequence shown here is derived from an EMBL/GenBank/DDBJ whole genome shotgun (WGS) entry which is preliminary data.</text>
</comment>
<evidence type="ECO:0000313" key="1">
    <source>
        <dbReference type="EMBL" id="KAF5382338.1"/>
    </source>
</evidence>
<accession>A0A8H5HFJ9</accession>
<dbReference type="EMBL" id="JAACJN010000053">
    <property type="protein sequence ID" value="KAF5382338.1"/>
    <property type="molecule type" value="Genomic_DNA"/>
</dbReference>
<dbReference type="Proteomes" id="UP000518752">
    <property type="component" value="Unassembled WGS sequence"/>
</dbReference>
<evidence type="ECO:0000313" key="2">
    <source>
        <dbReference type="Proteomes" id="UP000518752"/>
    </source>
</evidence>
<keyword evidence="2" id="KW-1185">Reference proteome</keyword>
<dbReference type="AlphaFoldDB" id="A0A8H5HFJ9"/>
<name>A0A8H5HFJ9_9AGAR</name>
<dbReference type="Gene3D" id="2.40.40.10">
    <property type="entry name" value="RlpA-like domain"/>
    <property type="match status" value="1"/>
</dbReference>